<evidence type="ECO:0000256" key="4">
    <source>
        <dbReference type="ARBA" id="ARBA00022475"/>
    </source>
</evidence>
<keyword evidence="3" id="KW-0813">Transport</keyword>
<organism evidence="11 12">
    <name type="scientific">Commensalibacter intestini</name>
    <dbReference type="NCBI Taxonomy" id="479936"/>
    <lineage>
        <taxon>Bacteria</taxon>
        <taxon>Pseudomonadati</taxon>
        <taxon>Pseudomonadota</taxon>
        <taxon>Alphaproteobacteria</taxon>
        <taxon>Acetobacterales</taxon>
        <taxon>Acetobacteraceae</taxon>
    </lineage>
</organism>
<feature type="domain" description="ABC3 transporter permease C-terminal" evidence="9">
    <location>
        <begin position="280"/>
        <end position="413"/>
    </location>
</feature>
<keyword evidence="4" id="KW-1003">Cell membrane</keyword>
<gene>
    <name evidence="11" type="ORF">HK18_01635</name>
</gene>
<evidence type="ECO:0000256" key="8">
    <source>
        <dbReference type="SAM" id="Phobius"/>
    </source>
</evidence>
<dbReference type="InterPro" id="IPR025857">
    <property type="entry name" value="MacB_PCD"/>
</dbReference>
<keyword evidence="7 8" id="KW-0472">Membrane</keyword>
<dbReference type="GO" id="GO:0098797">
    <property type="term" value="C:plasma membrane protein complex"/>
    <property type="evidence" value="ECO:0007669"/>
    <property type="project" value="TreeGrafter"/>
</dbReference>
<evidence type="ECO:0000256" key="6">
    <source>
        <dbReference type="ARBA" id="ARBA00022989"/>
    </source>
</evidence>
<protein>
    <submittedName>
        <fullName evidence="11">Multidrug ABC transporter substrate-binding protein</fullName>
    </submittedName>
</protein>
<dbReference type="RefSeq" id="WP_008853674.1">
    <property type="nucleotide sequence ID" value="NZ_JOPB01000001.1"/>
</dbReference>
<evidence type="ECO:0000256" key="7">
    <source>
        <dbReference type="ARBA" id="ARBA00023136"/>
    </source>
</evidence>
<evidence type="ECO:0000256" key="1">
    <source>
        <dbReference type="ARBA" id="ARBA00004651"/>
    </source>
</evidence>
<dbReference type="InterPro" id="IPR003838">
    <property type="entry name" value="ABC3_permease_C"/>
</dbReference>
<accession>A0A251ZXC0</accession>
<feature type="transmembrane region" description="Helical" evidence="8">
    <location>
        <begin position="21"/>
        <end position="48"/>
    </location>
</feature>
<feature type="transmembrane region" description="Helical" evidence="8">
    <location>
        <begin position="320"/>
        <end position="347"/>
    </location>
</feature>
<dbReference type="GO" id="GO:0044874">
    <property type="term" value="P:lipoprotein localization to outer membrane"/>
    <property type="evidence" value="ECO:0007669"/>
    <property type="project" value="TreeGrafter"/>
</dbReference>
<keyword evidence="6 8" id="KW-1133">Transmembrane helix</keyword>
<dbReference type="InterPro" id="IPR051447">
    <property type="entry name" value="Lipoprotein-release_system"/>
</dbReference>
<evidence type="ECO:0000256" key="5">
    <source>
        <dbReference type="ARBA" id="ARBA00022692"/>
    </source>
</evidence>
<evidence type="ECO:0000259" key="10">
    <source>
        <dbReference type="Pfam" id="PF12704"/>
    </source>
</evidence>
<evidence type="ECO:0000313" key="11">
    <source>
        <dbReference type="EMBL" id="OUI79293.1"/>
    </source>
</evidence>
<dbReference type="NCBIfam" id="TIGR02212">
    <property type="entry name" value="lolCE"/>
    <property type="match status" value="1"/>
</dbReference>
<dbReference type="InterPro" id="IPR011925">
    <property type="entry name" value="LolCE_TM"/>
</dbReference>
<comment type="subcellular location">
    <subcellularLocation>
        <location evidence="1">Cell membrane</location>
        <topology evidence="1">Multi-pass membrane protein</topology>
    </subcellularLocation>
</comment>
<evidence type="ECO:0000256" key="3">
    <source>
        <dbReference type="ARBA" id="ARBA00022448"/>
    </source>
</evidence>
<comment type="caution">
    <text evidence="11">The sequence shown here is derived from an EMBL/GenBank/DDBJ whole genome shotgun (WGS) entry which is preliminary data.</text>
</comment>
<proteinExistence type="inferred from homology"/>
<dbReference type="EMBL" id="JOPB01000001">
    <property type="protein sequence ID" value="OUI79293.1"/>
    <property type="molecule type" value="Genomic_DNA"/>
</dbReference>
<evidence type="ECO:0000313" key="12">
    <source>
        <dbReference type="Proteomes" id="UP000194946"/>
    </source>
</evidence>
<sequence>MFGSFERMVAKRYLRARKGERFVSVIAIFSLIGIALGVGTLIVVMAVMNGFKDDLLGRILGLNGDLSVYGQMSYNGPKPITDYDQLSIRMEKVPGIKSAIPFTEGQVLLSAGNYNSGGMVRGMSADGLKKLSVVSKSLDASSFARFKGDDAIIIGQTLADRAGLGLGSKITLISPQGAATVMGTIPRIKSYTVVGIFDSGMHEYNSSYVFLPITAAQKFFQMKDGVTGIQISTNDPANVKETTHKLMAQFSNEDLRFMDWTQSNNAFFGAVQVEQNVMFLILTLIILVAAFNVISSLIMMVKDKTRDIAILRTMGASRGAIMRIFLMCGASVGVTGTIAGTVIGVLFCKNIEHIRQGLQKLTGTNLFNPEVYYLEHLPAKLDWADVIQIVIMALTLSLLATLYPSWKAARTDPVEGLRNE</sequence>
<comment type="similarity">
    <text evidence="2">Belongs to the ABC-4 integral membrane protein family. LolC/E subfamily.</text>
</comment>
<reference evidence="12" key="1">
    <citation type="submission" date="2014-06" db="EMBL/GenBank/DDBJ databases">
        <authorList>
            <person name="Winans N.J."/>
            <person name="Newell P.D."/>
            <person name="Douglas A.E."/>
        </authorList>
    </citation>
    <scope>NUCLEOTIDE SEQUENCE [LARGE SCALE GENOMIC DNA]</scope>
    <source>
        <strain evidence="12">DmL_052</strain>
    </source>
</reference>
<feature type="transmembrane region" description="Helical" evidence="8">
    <location>
        <begin position="277"/>
        <end position="299"/>
    </location>
</feature>
<feature type="transmembrane region" description="Helical" evidence="8">
    <location>
        <begin position="383"/>
        <end position="403"/>
    </location>
</feature>
<dbReference type="Pfam" id="PF02687">
    <property type="entry name" value="FtsX"/>
    <property type="match status" value="1"/>
</dbReference>
<dbReference type="AlphaFoldDB" id="A0A251ZXC0"/>
<name>A0A251ZXC0_9PROT</name>
<dbReference type="PANTHER" id="PTHR30489:SF0">
    <property type="entry name" value="LIPOPROTEIN-RELEASING SYSTEM TRANSMEMBRANE PROTEIN LOLE"/>
    <property type="match status" value="1"/>
</dbReference>
<evidence type="ECO:0000256" key="2">
    <source>
        <dbReference type="ARBA" id="ARBA00005236"/>
    </source>
</evidence>
<keyword evidence="12" id="KW-1185">Reference proteome</keyword>
<keyword evidence="5 8" id="KW-0812">Transmembrane</keyword>
<evidence type="ECO:0000259" key="9">
    <source>
        <dbReference type="Pfam" id="PF02687"/>
    </source>
</evidence>
<dbReference type="GO" id="GO:0042953">
    <property type="term" value="P:lipoprotein transport"/>
    <property type="evidence" value="ECO:0007669"/>
    <property type="project" value="InterPro"/>
</dbReference>
<feature type="domain" description="MacB-like periplasmic core" evidence="10">
    <location>
        <begin position="29"/>
        <end position="246"/>
    </location>
</feature>
<dbReference type="Pfam" id="PF12704">
    <property type="entry name" value="MacB_PCD"/>
    <property type="match status" value="1"/>
</dbReference>
<dbReference type="PANTHER" id="PTHR30489">
    <property type="entry name" value="LIPOPROTEIN-RELEASING SYSTEM TRANSMEMBRANE PROTEIN LOLE"/>
    <property type="match status" value="1"/>
</dbReference>
<dbReference type="Proteomes" id="UP000194946">
    <property type="component" value="Unassembled WGS sequence"/>
</dbReference>